<gene>
    <name evidence="7" type="ORF">A0K99_05900</name>
    <name evidence="5" type="ORF">BFD99_00615</name>
    <name evidence="3" type="ORF">C1418_08250</name>
    <name evidence="4" type="ORF">E7N58_08140</name>
    <name evidence="2" type="ORF">E8P16_08220</name>
    <name evidence="6" type="ORF">GNO00_03145</name>
</gene>
<dbReference type="Gene3D" id="1.25.40.10">
    <property type="entry name" value="Tetratricopeptide repeat domain"/>
    <property type="match status" value="2"/>
</dbReference>
<dbReference type="EMBL" id="AACJKW010000013">
    <property type="protein sequence ID" value="EAK8194108.1"/>
    <property type="molecule type" value="Genomic_DNA"/>
</dbReference>
<evidence type="ECO:0000313" key="3">
    <source>
        <dbReference type="EMBL" id="EAK3959798.1"/>
    </source>
</evidence>
<dbReference type="SUPFAM" id="SSF81901">
    <property type="entry name" value="HCP-like"/>
    <property type="match status" value="1"/>
</dbReference>
<dbReference type="SUPFAM" id="SSF48452">
    <property type="entry name" value="TPR-like"/>
    <property type="match status" value="1"/>
</dbReference>
<dbReference type="Proteomes" id="UP000358933">
    <property type="component" value="Unassembled WGS sequence"/>
</dbReference>
<reference evidence="7 13" key="1">
    <citation type="submission" date="2016-09" db="EMBL/GenBank/DDBJ databases">
        <title>Campylobacter genomics.</title>
        <authorList>
            <person name="Weis A.M."/>
            <person name="Weimer B.C."/>
            <person name="Gilpin B."/>
            <person name="Huang B.C."/>
            <person name="Kong N."/>
        </authorList>
    </citation>
    <scope>NUCLEOTIDE SEQUENCE [LARGE SCALE GENOMIC DNA]</scope>
    <source>
        <strain evidence="7 13">BCW_4735</strain>
    </source>
</reference>
<dbReference type="PROSITE" id="PS50005">
    <property type="entry name" value="TPR"/>
    <property type="match status" value="1"/>
</dbReference>
<dbReference type="Proteomes" id="UP000865592">
    <property type="component" value="Unassembled WGS sequence"/>
</dbReference>
<accession>A0A2R4D087</accession>
<evidence type="ECO:0000313" key="13">
    <source>
        <dbReference type="Proteomes" id="UP000865592"/>
    </source>
</evidence>
<evidence type="ECO:0000313" key="9">
    <source>
        <dbReference type="Proteomes" id="UP000349590"/>
    </source>
</evidence>
<dbReference type="Gene3D" id="3.40.50.2000">
    <property type="entry name" value="Glycogen Phosphorylase B"/>
    <property type="match status" value="1"/>
</dbReference>
<protein>
    <submittedName>
        <fullName evidence="2">Uncharacterized protein</fullName>
    </submittedName>
</protein>
<dbReference type="AlphaFoldDB" id="A0A2R4D087"/>
<reference evidence="5 8" key="2">
    <citation type="submission" date="2018-05" db="EMBL/GenBank/DDBJ databases">
        <authorList>
            <consortium name="NARMS: The National Antimicrobial Resistance Monitoring System"/>
        </authorList>
    </citation>
    <scope>NUCLEOTIDE SEQUENCE [LARGE SCALE GENOMIC DNA]</scope>
    <source>
        <strain evidence="5 8">FSIS1607212</strain>
    </source>
</reference>
<dbReference type="InterPro" id="IPR011990">
    <property type="entry name" value="TPR-like_helical_dom_sf"/>
</dbReference>
<evidence type="ECO:0000313" key="5">
    <source>
        <dbReference type="EMBL" id="EAL3734493.1"/>
    </source>
</evidence>
<reference evidence="4 10" key="3">
    <citation type="submission" date="2019-04" db="EMBL/GenBank/DDBJ databases">
        <authorList>
            <person name="Ashton P.M."/>
            <person name="Dallman T."/>
            <person name="Nair S."/>
            <person name="De Pinna E."/>
            <person name="Peters T."/>
            <person name="Grant K."/>
        </authorList>
    </citation>
    <scope>NUCLEOTIDE SEQUENCE [LARGE SCALE GENOMIC DNA]</scope>
    <source>
        <strain evidence="4 10">OXC2299</strain>
    </source>
</reference>
<name>A0A2R4D087_CAMJU</name>
<sequence>MFDKIHYYYFNANYEKCLNLSEQFLKESPKFALEFATLSSYKLSLFQKALYYAQELFSLNPTSFNGLMLAKSYIENLRLDEALNLLQTLLTRKDDLEDELKLELAFIYKLSNKLEESEQIFKELLSKDMYNLNLWKNYAEIYFKHDFTKALNAHEHLCHFMQDLIDKLQKGIIAEQTNLNLVKLEDRLHSKTKENLTISKIEDFLTHQILPQKAYLLFKLFRISDSLELFQSLQEANQHHAQFWQNYAKVLEFNSNYQEAYHAYKKCLSLDSHATYQFDLAYLLMRMGVDDNFEEGKKYYESRLFYAHNETFSTYHYNESLKAFNKFGVDAFKNKEVLVFCEQGFGDTIMYARCLEKLCKIASKVLFAPQSAMYEMFKNQIKFLNQNDDIFKNVKVLKNLPTNFDYAIPICSLPFFIDIKLDEILRLKTPILPQKKPHNQRKKLGIFYATPNAENSDLLRNVKFEFLFDVLKDLDYEIISFQMQLKEELPKVIEDRSKLIKNWNDTLNYLYDIDCMLSIDSAIAHLSLAMDIPTIVLLHPRFDWRWGKFENPKSYFWPKAKCFIIKEQEETKRNLQKLIKDILN</sequence>
<evidence type="ECO:0000313" key="4">
    <source>
        <dbReference type="EMBL" id="EAK8194108.1"/>
    </source>
</evidence>
<dbReference type="InterPro" id="IPR019734">
    <property type="entry name" value="TPR_rpt"/>
</dbReference>
<evidence type="ECO:0000256" key="1">
    <source>
        <dbReference type="PROSITE-ProRule" id="PRU00339"/>
    </source>
</evidence>
<feature type="repeat" description="TPR" evidence="1">
    <location>
        <begin position="241"/>
        <end position="274"/>
    </location>
</feature>
<dbReference type="SUPFAM" id="SSF53756">
    <property type="entry name" value="UDP-Glycosyltransferase/glycogen phosphorylase"/>
    <property type="match status" value="1"/>
</dbReference>
<dbReference type="Proteomes" id="UP000410873">
    <property type="component" value="Unassembled WGS sequence"/>
</dbReference>
<evidence type="ECO:0000313" key="6">
    <source>
        <dbReference type="EMBL" id="EDP7180564.1"/>
    </source>
</evidence>
<evidence type="ECO:0000313" key="11">
    <source>
        <dbReference type="Proteomes" id="UP000410873"/>
    </source>
</evidence>
<dbReference type="EMBL" id="AANOAG010000003">
    <property type="protein sequence ID" value="EDP7180564.1"/>
    <property type="molecule type" value="Genomic_DNA"/>
</dbReference>
<dbReference type="EMBL" id="MKBD01000022">
    <property type="protein sequence ID" value="OEY01908.1"/>
    <property type="molecule type" value="Genomic_DNA"/>
</dbReference>
<dbReference type="EMBL" id="AACFWJ010000010">
    <property type="protein sequence ID" value="EAK3959798.1"/>
    <property type="molecule type" value="Genomic_DNA"/>
</dbReference>
<dbReference type="EMBL" id="AACCII010000011">
    <property type="protein sequence ID" value="EAJ9719409.1"/>
    <property type="molecule type" value="Genomic_DNA"/>
</dbReference>
<dbReference type="Proteomes" id="UP000466051">
    <property type="component" value="Unassembled WGS sequence"/>
</dbReference>
<dbReference type="Proteomes" id="UP000349590">
    <property type="component" value="Unassembled WGS sequence"/>
</dbReference>
<dbReference type="Proteomes" id="UP000335162">
    <property type="component" value="Unassembled WGS sequence"/>
</dbReference>
<evidence type="ECO:0000313" key="7">
    <source>
        <dbReference type="EMBL" id="OEY01908.1"/>
    </source>
</evidence>
<organism evidence="2 9">
    <name type="scientific">Campylobacter jejuni</name>
    <dbReference type="NCBI Taxonomy" id="197"/>
    <lineage>
        <taxon>Bacteria</taxon>
        <taxon>Pseudomonadati</taxon>
        <taxon>Campylobacterota</taxon>
        <taxon>Epsilonproteobacteria</taxon>
        <taxon>Campylobacterales</taxon>
        <taxon>Campylobacteraceae</taxon>
        <taxon>Campylobacter</taxon>
    </lineage>
</organism>
<proteinExistence type="predicted"/>
<reference evidence="2 9" key="4">
    <citation type="submission" date="2019-04" db="EMBL/GenBank/DDBJ databases">
        <authorList>
            <consortium name="PulseNet: The National Subtyping Network for Foodborne Disease Surveillance"/>
            <person name="Tarr C.L."/>
            <person name="Trees E."/>
            <person name="Katz L.S."/>
            <person name="Carleton-Romer H.A."/>
            <person name="Stroika S."/>
            <person name="Kucerova Z."/>
            <person name="Roache K.F."/>
            <person name="Sabol A.L."/>
            <person name="Besser J."/>
            <person name="Gerner-Smidt P."/>
        </authorList>
    </citation>
    <scope>NUCLEOTIDE SEQUENCE [LARGE SCALE GENOMIC DNA]</scope>
    <source>
        <strain evidence="3 11">PNUSAC003589</strain>
        <strain evidence="2 9">PNUSAC009041</strain>
        <strain evidence="6 12">PNUSAC013726</strain>
    </source>
</reference>
<evidence type="ECO:0000313" key="8">
    <source>
        <dbReference type="Proteomes" id="UP000335162"/>
    </source>
</evidence>
<evidence type="ECO:0000313" key="2">
    <source>
        <dbReference type="EMBL" id="EAJ9719409.1"/>
    </source>
</evidence>
<dbReference type="EMBL" id="AACNRY010000001">
    <property type="protein sequence ID" value="EAL3734493.1"/>
    <property type="molecule type" value="Genomic_DNA"/>
</dbReference>
<keyword evidence="1" id="KW-0802">TPR repeat</keyword>
<evidence type="ECO:0000313" key="12">
    <source>
        <dbReference type="Proteomes" id="UP000466051"/>
    </source>
</evidence>
<evidence type="ECO:0000313" key="10">
    <source>
        <dbReference type="Proteomes" id="UP000358933"/>
    </source>
</evidence>
<comment type="caution">
    <text evidence="2">The sequence shown here is derived from an EMBL/GenBank/DDBJ whole genome shotgun (WGS) entry which is preliminary data.</text>
</comment>
<dbReference type="RefSeq" id="WP_002851245.1">
    <property type="nucleotide sequence ID" value="NZ_AACERE020000002.1"/>
</dbReference>